<evidence type="ECO:0000313" key="2">
    <source>
        <dbReference type="EMBL" id="CAE2255210.1"/>
    </source>
</evidence>
<dbReference type="InterPro" id="IPR003774">
    <property type="entry name" value="AlgH-like"/>
</dbReference>
<dbReference type="Gene3D" id="3.40.1740.10">
    <property type="entry name" value="VC0467-like"/>
    <property type="match status" value="1"/>
</dbReference>
<dbReference type="PANTHER" id="PTHR31984">
    <property type="entry name" value="TRANSPORTER, PUTATIVE (DUF179)-RELATED"/>
    <property type="match status" value="1"/>
</dbReference>
<reference evidence="2" key="1">
    <citation type="submission" date="2021-01" db="EMBL/GenBank/DDBJ databases">
        <authorList>
            <person name="Corre E."/>
            <person name="Pelletier E."/>
            <person name="Niang G."/>
            <person name="Scheremetjew M."/>
            <person name="Finn R."/>
            <person name="Kale V."/>
            <person name="Holt S."/>
            <person name="Cochrane G."/>
            <person name="Meng A."/>
            <person name="Brown T."/>
            <person name="Cohen L."/>
        </authorList>
    </citation>
    <scope>NUCLEOTIDE SEQUENCE</scope>
    <source>
        <strain evidence="2">CCMP 2712</strain>
    </source>
</reference>
<accession>A0A7S4J808</accession>
<organism evidence="2">
    <name type="scientific">Guillardia theta</name>
    <name type="common">Cryptophyte</name>
    <name type="synonym">Cryptomonas phi</name>
    <dbReference type="NCBI Taxonomy" id="55529"/>
    <lineage>
        <taxon>Eukaryota</taxon>
        <taxon>Cryptophyceae</taxon>
        <taxon>Pyrenomonadales</taxon>
        <taxon>Geminigeraceae</taxon>
        <taxon>Guillardia</taxon>
    </lineage>
</organism>
<feature type="signal peptide" evidence="1">
    <location>
        <begin position="1"/>
        <end position="19"/>
    </location>
</feature>
<dbReference type="Pfam" id="PF02622">
    <property type="entry name" value="DUF179"/>
    <property type="match status" value="1"/>
</dbReference>
<sequence>MMITRAAFVLAILAVAGEGMVISQKEQEMPAKGLMLREGFVPTPLFSNTFKGKDKLFSLPNNKKGLSALKCGLYGDDIATKKDALFIPATSRLHWREYRSRLIKAETPFWMRRASLHTGLWAHELWDIEQGCLMIETGKPSTMRSDDFQRAYEGRVVFVLHHSQEHGSYGLILNKATPCTIGDFTEKLPHFDDNTIHYGGEGHKALQGQVANRELHTIHSCSEVVGSEEIIDGVFLGADLRHASKLVEQKRAKASQFKFFYSATQWQPGQLQREFKEGRWVAAACSKELILYPNSYWEKPLWKIVMEVMGGKFSLMCRELCDDL</sequence>
<dbReference type="SUPFAM" id="SSF143456">
    <property type="entry name" value="VC0467-like"/>
    <property type="match status" value="1"/>
</dbReference>
<dbReference type="AlphaFoldDB" id="A0A7S4J808"/>
<proteinExistence type="predicted"/>
<keyword evidence="1" id="KW-0732">Signal</keyword>
<feature type="chain" id="PRO_5031259959" evidence="1">
    <location>
        <begin position="20"/>
        <end position="324"/>
    </location>
</feature>
<name>A0A7S4J808_GUITH</name>
<dbReference type="EMBL" id="HBKN01004340">
    <property type="protein sequence ID" value="CAE2255210.1"/>
    <property type="molecule type" value="Transcribed_RNA"/>
</dbReference>
<protein>
    <submittedName>
        <fullName evidence="2">Uncharacterized protein</fullName>
    </submittedName>
</protein>
<dbReference type="PANTHER" id="PTHR31984:SF17">
    <property type="entry name" value="TRANSCRIPTIONAL REGULATOR"/>
    <property type="match status" value="1"/>
</dbReference>
<gene>
    <name evidence="2" type="ORF">GTHE00462_LOCUS3632</name>
</gene>
<evidence type="ECO:0000256" key="1">
    <source>
        <dbReference type="SAM" id="SignalP"/>
    </source>
</evidence>